<evidence type="ECO:0000256" key="6">
    <source>
        <dbReference type="RuleBase" id="RU362028"/>
    </source>
</evidence>
<dbReference type="InterPro" id="IPR006225">
    <property type="entry name" value="PsdUridine_synth_RluC/D"/>
</dbReference>
<dbReference type="Proteomes" id="UP000195514">
    <property type="component" value="Chromosome I"/>
</dbReference>
<dbReference type="GO" id="GO:0000455">
    <property type="term" value="P:enzyme-directed rRNA pseudouridine synthesis"/>
    <property type="evidence" value="ECO:0007669"/>
    <property type="project" value="UniProtKB-ARBA"/>
</dbReference>
<evidence type="ECO:0000256" key="3">
    <source>
        <dbReference type="ARBA" id="ARBA00023235"/>
    </source>
</evidence>
<dbReference type="Pfam" id="PF01479">
    <property type="entry name" value="S4"/>
    <property type="match status" value="1"/>
</dbReference>
<accession>A0A1Y6K3P1</accession>
<dbReference type="CDD" id="cd02869">
    <property type="entry name" value="PseudoU_synth_RluA_like"/>
    <property type="match status" value="1"/>
</dbReference>
<dbReference type="Gene3D" id="3.30.2350.10">
    <property type="entry name" value="Pseudouridine synthase"/>
    <property type="match status" value="1"/>
</dbReference>
<dbReference type="InterPro" id="IPR050188">
    <property type="entry name" value="RluA_PseudoU_synthase"/>
</dbReference>
<dbReference type="GO" id="GO:0120159">
    <property type="term" value="F:rRNA pseudouridine synthase activity"/>
    <property type="evidence" value="ECO:0007669"/>
    <property type="project" value="UniProtKB-ARBA"/>
</dbReference>
<dbReference type="PROSITE" id="PS01129">
    <property type="entry name" value="PSI_RLU"/>
    <property type="match status" value="1"/>
</dbReference>
<evidence type="ECO:0000313" key="9">
    <source>
        <dbReference type="Proteomes" id="UP000195514"/>
    </source>
</evidence>
<dbReference type="GO" id="GO:0003723">
    <property type="term" value="F:RNA binding"/>
    <property type="evidence" value="ECO:0007669"/>
    <property type="project" value="UniProtKB-KW"/>
</dbReference>
<dbReference type="InterPro" id="IPR002942">
    <property type="entry name" value="S4_RNA-bd"/>
</dbReference>
<comment type="catalytic activity">
    <reaction evidence="1 6">
        <text>a uridine in RNA = a pseudouridine in RNA</text>
        <dbReference type="Rhea" id="RHEA:48348"/>
        <dbReference type="Rhea" id="RHEA-COMP:12068"/>
        <dbReference type="Rhea" id="RHEA-COMP:12069"/>
        <dbReference type="ChEBI" id="CHEBI:65314"/>
        <dbReference type="ChEBI" id="CHEBI:65315"/>
    </reaction>
</comment>
<keyword evidence="5" id="KW-0694">RNA-binding</keyword>
<dbReference type="EC" id="5.4.99.-" evidence="6"/>
<feature type="domain" description="RNA-binding S4" evidence="7">
    <location>
        <begin position="16"/>
        <end position="85"/>
    </location>
</feature>
<keyword evidence="9" id="KW-1185">Reference proteome</keyword>
<dbReference type="InterPro" id="IPR036986">
    <property type="entry name" value="S4_RNA-bd_sf"/>
</dbReference>
<evidence type="ECO:0000256" key="5">
    <source>
        <dbReference type="PROSITE-ProRule" id="PRU00182"/>
    </source>
</evidence>
<dbReference type="CDD" id="cd00165">
    <property type="entry name" value="S4"/>
    <property type="match status" value="1"/>
</dbReference>
<dbReference type="NCBIfam" id="TIGR00005">
    <property type="entry name" value="rluA_subfam"/>
    <property type="match status" value="1"/>
</dbReference>
<dbReference type="PROSITE" id="PS50889">
    <property type="entry name" value="S4"/>
    <property type="match status" value="1"/>
</dbReference>
<dbReference type="InterPro" id="IPR020103">
    <property type="entry name" value="PsdUridine_synth_cat_dom_sf"/>
</dbReference>
<dbReference type="OrthoDB" id="9773999at2"/>
<dbReference type="InterPro" id="IPR006224">
    <property type="entry name" value="PsdUridine_synth_RluA-like_CS"/>
</dbReference>
<evidence type="ECO:0000259" key="7">
    <source>
        <dbReference type="SMART" id="SM00363"/>
    </source>
</evidence>
<dbReference type="SUPFAM" id="SSF55120">
    <property type="entry name" value="Pseudouridine synthase"/>
    <property type="match status" value="1"/>
</dbReference>
<sequence length="311" mass="34933">MKSTRYQFEVKSDDMVRIDKYLSECLPDISRAKIKRLIEAGFVTLDGVTVEKAGLKAKPGDQLDILLMLEQDSGLVPERLPLDIIFENDQIIVVNKPSGMVVHPGAGNHTGTLVNALLAHFPPIRDVGAVDRPGIVHRLDKETSGVMVFAKTEKAYRWLVKQFKSQDVYKSYLALVDGHPPTPTGRIEAPIARDSRTRTRMVVGVQGQGKPAVSEYHLLREFNRHTLLEVHPITGRTHQIRVHLSYLGVPVVGDTLYGRRRPSISLGRIFLHAKTLQLRLPGERNLRNFEAPVPDALQSVLLELQEQEERL</sequence>
<gene>
    <name evidence="8" type="ORF">CFX1CAM_1226</name>
</gene>
<comment type="function">
    <text evidence="6">Responsible for synthesis of pseudouridine from uracil.</text>
</comment>
<proteinExistence type="inferred from homology"/>
<dbReference type="SUPFAM" id="SSF55174">
    <property type="entry name" value="Alpha-L RNA-binding motif"/>
    <property type="match status" value="1"/>
</dbReference>
<name>A0A1Y6K3P1_9CHLR</name>
<reference evidence="9" key="1">
    <citation type="submission" date="2017-05" db="EMBL/GenBank/DDBJ databases">
        <authorList>
            <person name="Kirkegaard R."/>
            <person name="Mcilroy J S."/>
        </authorList>
    </citation>
    <scope>NUCLEOTIDE SEQUENCE [LARGE SCALE GENOMIC DNA]</scope>
</reference>
<feature type="active site" evidence="4">
    <location>
        <position position="140"/>
    </location>
</feature>
<keyword evidence="3 6" id="KW-0413">Isomerase</keyword>
<evidence type="ECO:0000313" key="8">
    <source>
        <dbReference type="EMBL" id="SMX54291.1"/>
    </source>
</evidence>
<dbReference type="InterPro" id="IPR006145">
    <property type="entry name" value="PsdUridine_synth_RsuA/RluA"/>
</dbReference>
<organism evidence="8 9">
    <name type="scientific">Candidatus Brevifilum fermentans</name>
    <dbReference type="NCBI Taxonomy" id="1986204"/>
    <lineage>
        <taxon>Bacteria</taxon>
        <taxon>Bacillati</taxon>
        <taxon>Chloroflexota</taxon>
        <taxon>Anaerolineae</taxon>
        <taxon>Anaerolineales</taxon>
        <taxon>Anaerolineaceae</taxon>
        <taxon>Candidatus Brevifilum</taxon>
    </lineage>
</organism>
<evidence type="ECO:0000256" key="4">
    <source>
        <dbReference type="PIRSR" id="PIRSR606225-1"/>
    </source>
</evidence>
<comment type="similarity">
    <text evidence="2 6">Belongs to the pseudouridine synthase RluA family.</text>
</comment>
<dbReference type="EMBL" id="LT859958">
    <property type="protein sequence ID" value="SMX54291.1"/>
    <property type="molecule type" value="Genomic_DNA"/>
</dbReference>
<dbReference type="Pfam" id="PF00849">
    <property type="entry name" value="PseudoU_synth_2"/>
    <property type="match status" value="1"/>
</dbReference>
<protein>
    <recommendedName>
        <fullName evidence="6">Pseudouridine synthase</fullName>
        <ecNumber evidence="6">5.4.99.-</ecNumber>
    </recommendedName>
</protein>
<evidence type="ECO:0000256" key="2">
    <source>
        <dbReference type="ARBA" id="ARBA00010876"/>
    </source>
</evidence>
<evidence type="ECO:0000256" key="1">
    <source>
        <dbReference type="ARBA" id="ARBA00000073"/>
    </source>
</evidence>
<dbReference type="SMART" id="SM00363">
    <property type="entry name" value="S4"/>
    <property type="match status" value="1"/>
</dbReference>
<dbReference type="RefSeq" id="WP_087862150.1">
    <property type="nucleotide sequence ID" value="NZ_LT859958.1"/>
</dbReference>
<dbReference type="Gene3D" id="3.10.290.10">
    <property type="entry name" value="RNA-binding S4 domain"/>
    <property type="match status" value="1"/>
</dbReference>
<dbReference type="AlphaFoldDB" id="A0A1Y6K3P1"/>
<dbReference type="PANTHER" id="PTHR21600">
    <property type="entry name" value="MITOCHONDRIAL RNA PSEUDOURIDINE SYNTHASE"/>
    <property type="match status" value="1"/>
</dbReference>
<dbReference type="PANTHER" id="PTHR21600:SF44">
    <property type="entry name" value="RIBOSOMAL LARGE SUBUNIT PSEUDOURIDINE SYNTHASE D"/>
    <property type="match status" value="1"/>
</dbReference>
<dbReference type="KEGG" id="abat:CFX1CAM_1226"/>